<keyword evidence="2" id="KW-1185">Reference proteome</keyword>
<evidence type="ECO:0000313" key="2">
    <source>
        <dbReference type="Proteomes" id="UP000321367"/>
    </source>
</evidence>
<dbReference type="Gene3D" id="3.40.50.12580">
    <property type="match status" value="1"/>
</dbReference>
<dbReference type="AlphaFoldDB" id="A0A5C6ZUI6"/>
<name>A0A5C6ZUI6_9FLAO</name>
<protein>
    <submittedName>
        <fullName evidence="1">UDP-glycosyltransferase</fullName>
    </submittedName>
</protein>
<accession>A0A5C6ZUI6</accession>
<dbReference type="Pfam" id="PF04464">
    <property type="entry name" value="Glyphos_transf"/>
    <property type="match status" value="1"/>
</dbReference>
<gene>
    <name evidence="1" type="ORF">ES724_08070</name>
</gene>
<dbReference type="GO" id="GO:0047355">
    <property type="term" value="F:CDP-glycerol glycerophosphotransferase activity"/>
    <property type="evidence" value="ECO:0007669"/>
    <property type="project" value="InterPro"/>
</dbReference>
<keyword evidence="1" id="KW-0808">Transferase</keyword>
<sequence length="474" mass="55398">MKSKKIFILLPDGVGLRNFAFSSFVEIGEQMGWEVVFWNQTPFDLTEFGYNEIKLQGKPRAYTDLLKRAKISAELDYFEEKFNDSVYQTYKFPSSNRSINSKIKNAIVSQLKISHRGEKGIQKLRKKLKASERKSDFYQHCKDVLEKEKPNFIFCTNQRPVNAIAPLTAAQDLGIPTSTFIFSWDNLPKATLIVEPDFYFVWSEYMKKELINYYPQINSDSIFITGSPQFEPHFNLKLRKTKEDFFEENNLDLTKEYICFSGDDKTTSPNDPDYLRDVSKAIQILNKNRETKLGILFRRCPVDFSDRYDETLENFKDLIVPVEPIWEQIGRDWNSALPTREDIGLQINTILHSTAVINLGSSMVFDFAILDKPCMYLKYNVENKQKENWSVEKIYDFVHFRSMPSGKEVIWLKSKEEIAQKLKAALEDTTEEVERAKFWFDTINQFPAERASERIWDSINEIVDSQHYEAGKII</sequence>
<dbReference type="SUPFAM" id="SSF53756">
    <property type="entry name" value="UDP-Glycosyltransferase/glycogen phosphorylase"/>
    <property type="match status" value="1"/>
</dbReference>
<dbReference type="RefSeq" id="WP_146931926.1">
    <property type="nucleotide sequence ID" value="NZ_CBCSHZ010000006.1"/>
</dbReference>
<dbReference type="OrthoDB" id="913551at2"/>
<dbReference type="InterPro" id="IPR007554">
    <property type="entry name" value="Glycerophosphate_synth"/>
</dbReference>
<comment type="caution">
    <text evidence="1">The sequence shown here is derived from an EMBL/GenBank/DDBJ whole genome shotgun (WGS) entry which is preliminary data.</text>
</comment>
<dbReference type="EMBL" id="VORY01000007">
    <property type="protein sequence ID" value="TXD93874.1"/>
    <property type="molecule type" value="Genomic_DNA"/>
</dbReference>
<dbReference type="Proteomes" id="UP000321367">
    <property type="component" value="Unassembled WGS sequence"/>
</dbReference>
<proteinExistence type="predicted"/>
<evidence type="ECO:0000313" key="1">
    <source>
        <dbReference type="EMBL" id="TXD93874.1"/>
    </source>
</evidence>
<organism evidence="1 2">
    <name type="scientific">Gillisia hiemivivida</name>
    <dbReference type="NCBI Taxonomy" id="291190"/>
    <lineage>
        <taxon>Bacteria</taxon>
        <taxon>Pseudomonadati</taxon>
        <taxon>Bacteroidota</taxon>
        <taxon>Flavobacteriia</taxon>
        <taxon>Flavobacteriales</taxon>
        <taxon>Flavobacteriaceae</taxon>
        <taxon>Gillisia</taxon>
    </lineage>
</organism>
<reference evidence="1 2" key="1">
    <citation type="submission" date="2019-08" db="EMBL/GenBank/DDBJ databases">
        <title>Genome sequence of Gillisia hiemivivida IC154 (type strain).</title>
        <authorList>
            <person name="Bowman J.P."/>
        </authorList>
    </citation>
    <scope>NUCLEOTIDE SEQUENCE [LARGE SCALE GENOMIC DNA]</scope>
    <source>
        <strain evidence="1 2">IC154</strain>
    </source>
</reference>
<dbReference type="GO" id="GO:0016020">
    <property type="term" value="C:membrane"/>
    <property type="evidence" value="ECO:0007669"/>
    <property type="project" value="InterPro"/>
</dbReference>
<dbReference type="InterPro" id="IPR043148">
    <property type="entry name" value="TagF_C"/>
</dbReference>